<dbReference type="Gene3D" id="3.20.20.140">
    <property type="entry name" value="Metal-dependent hydrolases"/>
    <property type="match status" value="1"/>
</dbReference>
<dbReference type="PANTHER" id="PTHR11409:SF37">
    <property type="entry name" value="ADENOSINE DEAMINASE DOMAIN-CONTAINING PROTEIN"/>
    <property type="match status" value="1"/>
</dbReference>
<dbReference type="EMBL" id="CAUWAG010000010">
    <property type="protein sequence ID" value="CAJ2507451.1"/>
    <property type="molecule type" value="Genomic_DNA"/>
</dbReference>
<evidence type="ECO:0000256" key="1">
    <source>
        <dbReference type="SAM" id="SignalP"/>
    </source>
</evidence>
<protein>
    <submittedName>
        <fullName evidence="2">Uu.00g086370.m01.CDS01</fullName>
    </submittedName>
</protein>
<evidence type="ECO:0000313" key="3">
    <source>
        <dbReference type="Proteomes" id="UP001295740"/>
    </source>
</evidence>
<dbReference type="GO" id="GO:0006154">
    <property type="term" value="P:adenosine catabolic process"/>
    <property type="evidence" value="ECO:0007669"/>
    <property type="project" value="TreeGrafter"/>
</dbReference>
<name>A0AAI8VN26_9PEZI</name>
<dbReference type="InterPro" id="IPR032466">
    <property type="entry name" value="Metal_Hydrolase"/>
</dbReference>
<dbReference type="SUPFAM" id="SSF51556">
    <property type="entry name" value="Metallo-dependent hydrolases"/>
    <property type="match status" value="1"/>
</dbReference>
<dbReference type="PANTHER" id="PTHR11409">
    <property type="entry name" value="ADENOSINE DEAMINASE"/>
    <property type="match status" value="1"/>
</dbReference>
<dbReference type="AlphaFoldDB" id="A0AAI8VN26"/>
<comment type="caution">
    <text evidence="2">The sequence shown here is derived from an EMBL/GenBank/DDBJ whole genome shotgun (WGS) entry which is preliminary data.</text>
</comment>
<dbReference type="Proteomes" id="UP001295740">
    <property type="component" value="Unassembled WGS sequence"/>
</dbReference>
<reference evidence="2" key="1">
    <citation type="submission" date="2023-10" db="EMBL/GenBank/DDBJ databases">
        <authorList>
            <person name="Hackl T."/>
        </authorList>
    </citation>
    <scope>NUCLEOTIDE SEQUENCE</scope>
</reference>
<feature type="signal peptide" evidence="1">
    <location>
        <begin position="1"/>
        <end position="21"/>
    </location>
</feature>
<sequence length="567" mass="64747">MIIPTCKILVLASLLASGTESHIIPFGILHSRDIDYSSSSSLAQQRFGSFRLAGLEEYFKKHNEPFTNFEDLNKKLFKARGKTMGEDYNHDRFEKIPYQEIRDNYYVPKGNYAHLHFNAYLPSIDGGKQAKDWESDLDELEKADDADSESYKPFALDTIYTKLKESGKKPFEATKAFEDSMEAAGKDYGDLVDFTSFSKDQIPLKDRADKTWPQFQALTSKFKGPFEYEWMWRYYLKALFRDWNHHKILHGELRHVFLNDILWNEQGKKLSGLDGSKQMLQVVHDEVEIAKKLYPDFVGAKVIYCIPRMFKLTEDEAKKQKETKPFYQPAWNIQEHDRYIELAKWQAQQNMFVLAAFDIVGREDKDTDASGLTFYNNRHFKAELVRLLKNAPEGTRNLSLHAGEAIDMSPDAAARVNMEMLAELAEEFRDSLMRGGDLVGLEHDSDTSGDQSTADVMKSFESTNVAAELCPVSNEGLGTALTAVDGADRFQTKIMLHLYTSVSGDDPTFFGLEPALELAYMMVGSEAMTLYRLVALAFMSINSSYMTQKEIERAYDITIEQVKAIDF</sequence>
<proteinExistence type="predicted"/>
<accession>A0AAI8VN26</accession>
<gene>
    <name evidence="2" type="ORF">KHLLAP_LOCUS7919</name>
</gene>
<dbReference type="GO" id="GO:0004000">
    <property type="term" value="F:adenosine deaminase activity"/>
    <property type="evidence" value="ECO:0007669"/>
    <property type="project" value="TreeGrafter"/>
</dbReference>
<keyword evidence="3" id="KW-1185">Reference proteome</keyword>
<keyword evidence="1" id="KW-0732">Signal</keyword>
<dbReference type="GO" id="GO:0046103">
    <property type="term" value="P:inosine biosynthetic process"/>
    <property type="evidence" value="ECO:0007669"/>
    <property type="project" value="TreeGrafter"/>
</dbReference>
<organism evidence="2 3">
    <name type="scientific">Anthostomella pinea</name>
    <dbReference type="NCBI Taxonomy" id="933095"/>
    <lineage>
        <taxon>Eukaryota</taxon>
        <taxon>Fungi</taxon>
        <taxon>Dikarya</taxon>
        <taxon>Ascomycota</taxon>
        <taxon>Pezizomycotina</taxon>
        <taxon>Sordariomycetes</taxon>
        <taxon>Xylariomycetidae</taxon>
        <taxon>Xylariales</taxon>
        <taxon>Xylariaceae</taxon>
        <taxon>Anthostomella</taxon>
    </lineage>
</organism>
<evidence type="ECO:0000313" key="2">
    <source>
        <dbReference type="EMBL" id="CAJ2507451.1"/>
    </source>
</evidence>
<feature type="chain" id="PRO_5042480313" evidence="1">
    <location>
        <begin position="22"/>
        <end position="567"/>
    </location>
</feature>
<dbReference type="InterPro" id="IPR006330">
    <property type="entry name" value="Ado/ade_deaminase"/>
</dbReference>